<dbReference type="AlphaFoldDB" id="A0A0H5QSL4"/>
<proteinExistence type="predicted"/>
<feature type="non-terminal residue" evidence="1">
    <location>
        <position position="1"/>
    </location>
</feature>
<dbReference type="EMBL" id="HACM01004225">
    <property type="protein sequence ID" value="CRZ04667.1"/>
    <property type="molecule type" value="Transcribed_RNA"/>
</dbReference>
<evidence type="ECO:0000313" key="1">
    <source>
        <dbReference type="EMBL" id="CRZ04667.1"/>
    </source>
</evidence>
<reference evidence="1" key="1">
    <citation type="submission" date="2015-04" db="EMBL/GenBank/DDBJ databases">
        <title>The genome sequence of the plant pathogenic Rhizarian Plasmodiophora brassicae reveals insights in its biotrophic life cycle and the origin of chitin synthesis.</title>
        <authorList>
            <person name="Schwelm A."/>
            <person name="Fogelqvist J."/>
            <person name="Knaust A."/>
            <person name="Julke S."/>
            <person name="Lilja T."/>
            <person name="Dhandapani V."/>
            <person name="Bonilla-Rosso G."/>
            <person name="Karlsson M."/>
            <person name="Shevchenko A."/>
            <person name="Choi S.R."/>
            <person name="Kim H.G."/>
            <person name="Park J.Y."/>
            <person name="Lim Y.P."/>
            <person name="Ludwig-Muller J."/>
            <person name="Dixelius C."/>
        </authorList>
    </citation>
    <scope>NUCLEOTIDE SEQUENCE</scope>
    <source>
        <tissue evidence="1">Potato root galls</tissue>
    </source>
</reference>
<accession>A0A0H5QSL4</accession>
<name>A0A0H5QSL4_9EUKA</name>
<protein>
    <submittedName>
        <fullName evidence="1">Uncharacterized protein</fullName>
    </submittedName>
</protein>
<organism evidence="1">
    <name type="scientific">Spongospora subterranea</name>
    <dbReference type="NCBI Taxonomy" id="70186"/>
    <lineage>
        <taxon>Eukaryota</taxon>
        <taxon>Sar</taxon>
        <taxon>Rhizaria</taxon>
        <taxon>Endomyxa</taxon>
        <taxon>Phytomyxea</taxon>
        <taxon>Plasmodiophorida</taxon>
        <taxon>Plasmodiophoridae</taxon>
        <taxon>Spongospora</taxon>
    </lineage>
</organism>
<sequence length="109" mass="11958">GSASVGGINNTKFFGTPHEDSNAALDRLLGDNFHSGFLTNIVVLKFLKTQDKNSAMANLGSNFQRFLFSLKLLSARRFLQQFDSHLMSQPVLTWAEETDSFAAGENATS</sequence>